<proteinExistence type="predicted"/>
<dbReference type="EMBL" id="LDAU01000196">
    <property type="protein sequence ID" value="KRX00068.1"/>
    <property type="molecule type" value="Genomic_DNA"/>
</dbReference>
<keyword evidence="1" id="KW-0175">Coiled coil</keyword>
<dbReference type="GO" id="GO:0097542">
    <property type="term" value="C:ciliary tip"/>
    <property type="evidence" value="ECO:0007669"/>
    <property type="project" value="TreeGrafter"/>
</dbReference>
<evidence type="ECO:0000256" key="1">
    <source>
        <dbReference type="SAM" id="Coils"/>
    </source>
</evidence>
<dbReference type="InParanoid" id="A0A0V0QCZ0"/>
<keyword evidence="4" id="KW-1185">Reference proteome</keyword>
<name>A0A0V0QCZ0_PSEPJ</name>
<feature type="compositionally biased region" description="Polar residues" evidence="2">
    <location>
        <begin position="578"/>
        <end position="592"/>
    </location>
</feature>
<dbReference type="PANTHER" id="PTHR46518">
    <property type="entry name" value="COILED-COIL DOMAIN-CONTAINING PROTEIN 151"/>
    <property type="match status" value="1"/>
</dbReference>
<reference evidence="3 4" key="1">
    <citation type="journal article" date="2015" name="Sci. Rep.">
        <title>Genome of the facultative scuticociliatosis pathogen Pseudocohnilembus persalinus provides insight into its virulence through horizontal gene transfer.</title>
        <authorList>
            <person name="Xiong J."/>
            <person name="Wang G."/>
            <person name="Cheng J."/>
            <person name="Tian M."/>
            <person name="Pan X."/>
            <person name="Warren A."/>
            <person name="Jiang C."/>
            <person name="Yuan D."/>
            <person name="Miao W."/>
        </authorList>
    </citation>
    <scope>NUCLEOTIDE SEQUENCE [LARGE SCALE GENOMIC DNA]</scope>
    <source>
        <strain evidence="3">36N120E</strain>
    </source>
</reference>
<evidence type="ECO:0000313" key="4">
    <source>
        <dbReference type="Proteomes" id="UP000054937"/>
    </source>
</evidence>
<dbReference type="OMA" id="CQITEER"/>
<comment type="caution">
    <text evidence="3">The sequence shown here is derived from an EMBL/GenBank/DDBJ whole genome shotgun (WGS) entry which is preliminary data.</text>
</comment>
<dbReference type="GO" id="GO:0035253">
    <property type="term" value="C:ciliary rootlet"/>
    <property type="evidence" value="ECO:0007669"/>
    <property type="project" value="TreeGrafter"/>
</dbReference>
<dbReference type="SUPFAM" id="SSF57997">
    <property type="entry name" value="Tropomyosin"/>
    <property type="match status" value="1"/>
</dbReference>
<feature type="region of interest" description="Disordered" evidence="2">
    <location>
        <begin position="573"/>
        <end position="592"/>
    </location>
</feature>
<dbReference type="InterPro" id="IPR033192">
    <property type="entry name" value="ODAD3"/>
</dbReference>
<gene>
    <name evidence="3" type="ORF">PPERSA_07265</name>
</gene>
<dbReference type="PANTHER" id="PTHR46518:SF1">
    <property type="entry name" value="OUTER DYNEIN ARM-DOCKING COMPLEX SUBUNIT 3"/>
    <property type="match status" value="1"/>
</dbReference>
<accession>A0A0V0QCZ0</accession>
<dbReference type="GO" id="GO:0003341">
    <property type="term" value="P:cilium movement"/>
    <property type="evidence" value="ECO:0007669"/>
    <property type="project" value="InterPro"/>
</dbReference>
<dbReference type="Proteomes" id="UP000054937">
    <property type="component" value="Unassembled WGS sequence"/>
</dbReference>
<feature type="coiled-coil region" evidence="1">
    <location>
        <begin position="128"/>
        <end position="211"/>
    </location>
</feature>
<dbReference type="GO" id="GO:0036064">
    <property type="term" value="C:ciliary basal body"/>
    <property type="evidence" value="ECO:0007669"/>
    <property type="project" value="TreeGrafter"/>
</dbReference>
<evidence type="ECO:0000256" key="2">
    <source>
        <dbReference type="SAM" id="MobiDB-lite"/>
    </source>
</evidence>
<dbReference type="AlphaFoldDB" id="A0A0V0QCZ0"/>
<dbReference type="OrthoDB" id="312721at2759"/>
<evidence type="ECO:0000313" key="3">
    <source>
        <dbReference type="EMBL" id="KRX00068.1"/>
    </source>
</evidence>
<sequence length="592" mass="70371">MATHLPAINTKTKHISYNYKNLDHSMSANLRRSMPTTSKSMSVNRNIEKYCKTSDIRDILGPNKSVTGSSVDGQVYDLQGEISGNLKMLRKQYDVFRNKVFQKEKDIQKMRHEIEIIKMQQNGFNGNNNFNEQKLQELQEQQEKTQDLLKDAKMNKKTYEYMIERMKNDLISFKLRVHQTQDELDKGKVVLESAKERFQKQKQRYQKIEQAHREISVQKEIESQTRERNVEKFIKEALEKQEVEKQKEERVIRQIEIAEMAANDIRDSNLKKWRKLLLVHQFVSTFMKLKMEREMNQYSKVEKAFQKIKASTGISEAGQIVHKFLNREHTYSHLLISIADYEKKIEDLKKSNENYKHELQKLKEEFSHSEKDSNKNSDQELEALMHKYSQVSEKQQNCQITEERVNEWLKRNILRLTRSVGQGKEMEEQIQNNFSIQEHPEIFEVIRGILEEFLLSQDPKQVQEQIAMYIKQQNQNPNANANSILFQNQQNNNNNLNNEEDFQQQEEFKRKNVRIKTKMGQVDAFNVQYNSNKQENYQTQQILLDQNSEAQELEDPNLNNEENNYLKEQRNLLKYKDNSTSQRKSVLPNKQK</sequence>
<protein>
    <submittedName>
        <fullName evidence="3">Uncharacterized protein</fullName>
    </submittedName>
</protein>
<feature type="coiled-coil region" evidence="1">
    <location>
        <begin position="331"/>
        <end position="394"/>
    </location>
</feature>
<dbReference type="GO" id="GO:0036158">
    <property type="term" value="P:outer dynein arm assembly"/>
    <property type="evidence" value="ECO:0007669"/>
    <property type="project" value="InterPro"/>
</dbReference>
<organism evidence="3 4">
    <name type="scientific">Pseudocohnilembus persalinus</name>
    <name type="common">Ciliate</name>
    <dbReference type="NCBI Taxonomy" id="266149"/>
    <lineage>
        <taxon>Eukaryota</taxon>
        <taxon>Sar</taxon>
        <taxon>Alveolata</taxon>
        <taxon>Ciliophora</taxon>
        <taxon>Intramacronucleata</taxon>
        <taxon>Oligohymenophorea</taxon>
        <taxon>Scuticociliatia</taxon>
        <taxon>Philasterida</taxon>
        <taxon>Pseudocohnilembidae</taxon>
        <taxon>Pseudocohnilembus</taxon>
    </lineage>
</organism>